<dbReference type="Pfam" id="PF07307">
    <property type="entry name" value="HEPPP_synt_1"/>
    <property type="match status" value="1"/>
</dbReference>
<organism evidence="1 2">
    <name type="scientific">Heyndrickxia shackletonii</name>
    <dbReference type="NCBI Taxonomy" id="157838"/>
    <lineage>
        <taxon>Bacteria</taxon>
        <taxon>Bacillati</taxon>
        <taxon>Bacillota</taxon>
        <taxon>Bacilli</taxon>
        <taxon>Bacillales</taxon>
        <taxon>Bacillaceae</taxon>
        <taxon>Heyndrickxia</taxon>
    </lineage>
</organism>
<gene>
    <name evidence="1" type="ORF">AN964_09440</name>
</gene>
<keyword evidence="2" id="KW-1185">Reference proteome</keyword>
<dbReference type="EMBL" id="LJJC01000004">
    <property type="protein sequence ID" value="KQL53701.1"/>
    <property type="molecule type" value="Genomic_DNA"/>
</dbReference>
<accession>A0A0Q3WXU8</accession>
<dbReference type="PATRIC" id="fig|157838.3.peg.2073"/>
<evidence type="ECO:0000313" key="2">
    <source>
        <dbReference type="Proteomes" id="UP000051888"/>
    </source>
</evidence>
<evidence type="ECO:0000313" key="1">
    <source>
        <dbReference type="EMBL" id="KQL53701.1"/>
    </source>
</evidence>
<evidence type="ECO:0008006" key="3">
    <source>
        <dbReference type="Google" id="ProtNLM"/>
    </source>
</evidence>
<dbReference type="RefSeq" id="WP_055739435.1">
    <property type="nucleotide sequence ID" value="NZ_JAAIWL010000013.1"/>
</dbReference>
<dbReference type="OrthoDB" id="2417886at2"/>
<reference evidence="1 2" key="1">
    <citation type="submission" date="2015-09" db="EMBL/GenBank/DDBJ databases">
        <title>Genome sequencing project for genomic taxonomy and phylogenomics of Bacillus-like bacteria.</title>
        <authorList>
            <person name="Liu B."/>
            <person name="Wang J."/>
            <person name="Zhu Y."/>
            <person name="Liu G."/>
            <person name="Chen Q."/>
            <person name="Chen Z."/>
            <person name="Lan J."/>
            <person name="Che J."/>
            <person name="Ge C."/>
            <person name="Shi H."/>
            <person name="Pan Z."/>
            <person name="Liu X."/>
        </authorList>
    </citation>
    <scope>NUCLEOTIDE SEQUENCE [LARGE SCALE GENOMIC DNA]</scope>
    <source>
        <strain evidence="1 2">LMG 18435</strain>
    </source>
</reference>
<dbReference type="Proteomes" id="UP000051888">
    <property type="component" value="Unassembled WGS sequence"/>
</dbReference>
<proteinExistence type="predicted"/>
<dbReference type="InterPro" id="IPR009920">
    <property type="entry name" value="HEPPP_synth_su1"/>
</dbReference>
<dbReference type="AlphaFoldDB" id="A0A0Q3WXU8"/>
<dbReference type="Gene3D" id="1.20.120.1450">
    <property type="match status" value="1"/>
</dbReference>
<dbReference type="GO" id="GO:0009234">
    <property type="term" value="P:menaquinone biosynthetic process"/>
    <property type="evidence" value="ECO:0007669"/>
    <property type="project" value="InterPro"/>
</dbReference>
<name>A0A0Q3WXU8_9BACI</name>
<comment type="caution">
    <text evidence="1">The sequence shown here is derived from an EMBL/GenBank/DDBJ whole genome shotgun (WGS) entry which is preliminary data.</text>
</comment>
<sequence>MSLQESLNLVASIKENVQQKITHHYLTKYIELPFIDEDRIILLLNSMVDQNIPKNDVEKFVTSAMLIQIALDTHDKVTNHGEDLKKRQLLVLSGDYFSGLYYKILAEVDNIPLIKVLAEGIKIVNESKIALYRNKDNDIDTYMNNLKNAESTIVTKFCSYFGSSHLYPIVEDILFLNRLIREREMVNGGETSALFEGLVKCIFPTKKVLFHQLSAEMKRRITDTYDQYITFSKNRLKEYLKELKNPSLLLGQRIKFLVMERQTVFNLHLEEG</sequence>
<dbReference type="STRING" id="157838.AN964_09440"/>
<protein>
    <recommendedName>
        <fullName evidence="3">Heptaprenyl diphosphate synthase</fullName>
    </recommendedName>
</protein>